<dbReference type="InterPro" id="IPR005467">
    <property type="entry name" value="His_kinase_dom"/>
</dbReference>
<evidence type="ECO:0000313" key="12">
    <source>
        <dbReference type="Proteomes" id="UP000076927"/>
    </source>
</evidence>
<proteinExistence type="predicted"/>
<keyword evidence="6" id="KW-0418">Kinase</keyword>
<dbReference type="InterPro" id="IPR004358">
    <property type="entry name" value="Sig_transdc_His_kin-like_C"/>
</dbReference>
<dbReference type="GO" id="GO:0000160">
    <property type="term" value="P:phosphorelay signal transduction system"/>
    <property type="evidence" value="ECO:0007669"/>
    <property type="project" value="UniProtKB-KW"/>
</dbReference>
<keyword evidence="9" id="KW-0812">Transmembrane</keyword>
<evidence type="ECO:0000256" key="1">
    <source>
        <dbReference type="ARBA" id="ARBA00000085"/>
    </source>
</evidence>
<evidence type="ECO:0000259" key="10">
    <source>
        <dbReference type="PROSITE" id="PS50109"/>
    </source>
</evidence>
<dbReference type="SMART" id="SM00387">
    <property type="entry name" value="HATPase_c"/>
    <property type="match status" value="1"/>
</dbReference>
<dbReference type="SUPFAM" id="SSF55874">
    <property type="entry name" value="ATPase domain of HSP90 chaperone/DNA topoisomerase II/histidine kinase"/>
    <property type="match status" value="1"/>
</dbReference>
<keyword evidence="4" id="KW-0808">Transferase</keyword>
<dbReference type="GO" id="GO:0004673">
    <property type="term" value="F:protein histidine kinase activity"/>
    <property type="evidence" value="ECO:0007669"/>
    <property type="project" value="UniProtKB-EC"/>
</dbReference>
<evidence type="ECO:0000256" key="2">
    <source>
        <dbReference type="ARBA" id="ARBA00012438"/>
    </source>
</evidence>
<dbReference type="Gene3D" id="3.30.565.10">
    <property type="entry name" value="Histidine kinase-like ATPase, C-terminal domain"/>
    <property type="match status" value="1"/>
</dbReference>
<evidence type="ECO:0000256" key="8">
    <source>
        <dbReference type="ARBA" id="ARBA00023012"/>
    </source>
</evidence>
<keyword evidence="9" id="KW-0472">Membrane</keyword>
<keyword evidence="3" id="KW-0597">Phosphoprotein</keyword>
<dbReference type="OrthoDB" id="9121833at2"/>
<feature type="transmembrane region" description="Helical" evidence="9">
    <location>
        <begin position="51"/>
        <end position="76"/>
    </location>
</feature>
<evidence type="ECO:0000313" key="11">
    <source>
        <dbReference type="EMBL" id="ANE46359.1"/>
    </source>
</evidence>
<feature type="transmembrane region" description="Helical" evidence="9">
    <location>
        <begin position="97"/>
        <end position="115"/>
    </location>
</feature>
<keyword evidence="12" id="KW-1185">Reference proteome</keyword>
<feature type="domain" description="Histidine kinase" evidence="10">
    <location>
        <begin position="237"/>
        <end position="449"/>
    </location>
</feature>
<dbReference type="Proteomes" id="UP000076927">
    <property type="component" value="Chromosome"/>
</dbReference>
<comment type="catalytic activity">
    <reaction evidence="1">
        <text>ATP + protein L-histidine = ADP + protein N-phospho-L-histidine.</text>
        <dbReference type="EC" id="2.7.13.3"/>
    </reaction>
</comment>
<dbReference type="PATRIC" id="fig|1178515.4.peg.1754"/>
<protein>
    <recommendedName>
        <fullName evidence="2">histidine kinase</fullName>
        <ecNumber evidence="2">2.7.13.3</ecNumber>
    </recommendedName>
</protein>
<feature type="transmembrane region" description="Helical" evidence="9">
    <location>
        <begin position="188"/>
        <end position="209"/>
    </location>
</feature>
<evidence type="ECO:0000256" key="4">
    <source>
        <dbReference type="ARBA" id="ARBA00022679"/>
    </source>
</evidence>
<feature type="transmembrane region" description="Helical" evidence="9">
    <location>
        <begin position="127"/>
        <end position="147"/>
    </location>
</feature>
<dbReference type="GO" id="GO:0005524">
    <property type="term" value="F:ATP binding"/>
    <property type="evidence" value="ECO:0007669"/>
    <property type="project" value="UniProtKB-KW"/>
</dbReference>
<dbReference type="InterPro" id="IPR003594">
    <property type="entry name" value="HATPase_dom"/>
</dbReference>
<dbReference type="InterPro" id="IPR036890">
    <property type="entry name" value="HATPase_C_sf"/>
</dbReference>
<keyword evidence="7" id="KW-0067">ATP-binding</keyword>
<name>A0A172TH31_9BACL</name>
<feature type="transmembrane region" description="Helical" evidence="9">
    <location>
        <begin position="159"/>
        <end position="182"/>
    </location>
</feature>
<evidence type="ECO:0000256" key="3">
    <source>
        <dbReference type="ARBA" id="ARBA00022553"/>
    </source>
</evidence>
<keyword evidence="9" id="KW-1133">Transmembrane helix</keyword>
<evidence type="ECO:0000256" key="7">
    <source>
        <dbReference type="ARBA" id="ARBA00022840"/>
    </source>
</evidence>
<dbReference type="PANTHER" id="PTHR43065">
    <property type="entry name" value="SENSOR HISTIDINE KINASE"/>
    <property type="match status" value="1"/>
</dbReference>
<dbReference type="RefSeq" id="WP_068605899.1">
    <property type="nucleotide sequence ID" value="NZ_CP011388.1"/>
</dbReference>
<evidence type="ECO:0000256" key="5">
    <source>
        <dbReference type="ARBA" id="ARBA00022741"/>
    </source>
</evidence>
<dbReference type="PANTHER" id="PTHR43065:SF10">
    <property type="entry name" value="PEROXIDE STRESS-ACTIVATED HISTIDINE KINASE MAK3"/>
    <property type="match status" value="1"/>
</dbReference>
<dbReference type="AlphaFoldDB" id="A0A172TH31"/>
<reference evidence="11 12" key="1">
    <citation type="submission" date="2015-01" db="EMBL/GenBank/DDBJ databases">
        <title>Paenibacillus swuensis/DY6/whole genome sequencing.</title>
        <authorList>
            <person name="Kim M.K."/>
            <person name="Srinivasan S."/>
            <person name="Lee J.-J."/>
        </authorList>
    </citation>
    <scope>NUCLEOTIDE SEQUENCE [LARGE SCALE GENOMIC DNA]</scope>
    <source>
        <strain evidence="11 12">DY6</strain>
    </source>
</reference>
<dbReference type="EMBL" id="CP011388">
    <property type="protein sequence ID" value="ANE46359.1"/>
    <property type="molecule type" value="Genomic_DNA"/>
</dbReference>
<dbReference type="Pfam" id="PF02518">
    <property type="entry name" value="HATPase_c"/>
    <property type="match status" value="1"/>
</dbReference>
<keyword evidence="5" id="KW-0547">Nucleotide-binding</keyword>
<sequence length="461" mass="51310">MIYYFAALAVTACIVLLSQPKHAVNRSLAFFLLCAAVGGLTEWANTLPGYWLFNGITIINQTLTPYGALLFALAYTQDHQASGRFFTEYAVMNRGTRGLRLVLLLPVVLTVILTPSTPRIQLHELSLLLWAGPYYIATCVLLIRAYIREPNPNVKRKRFITVLLMVPTLIAVVLFINVARVVDPEFPFFNYVAGFIIYSLGAGLGFAFVTGALGVRLRLEQDTLESTMKAISSGTAILNHTIKNEIGKISLSTDNIQAVLDKEDTDPAVHAQLQIIKNASEHMQAMVTKIHAQMRTLILQEEPVALLELVTENITEQEPLLDQMEIHVVFHAVIRPVVICDKVHIKEALGNVIRNAVEAMPDGGSLELSMDATARKDVILTVRDTGSGMSEETRKQVMEPFYTTKSRRGNFGLGLTYTYYVMKQTGGSLQFHSREGEGTRVSFVFPRRKVTRILNAEEVRP</sequence>
<keyword evidence="8" id="KW-0902">Two-component regulatory system</keyword>
<accession>A0A172TH31</accession>
<dbReference type="PRINTS" id="PR00344">
    <property type="entry name" value="BCTRLSENSOR"/>
</dbReference>
<evidence type="ECO:0000256" key="9">
    <source>
        <dbReference type="SAM" id="Phobius"/>
    </source>
</evidence>
<dbReference type="PROSITE" id="PS50109">
    <property type="entry name" value="HIS_KIN"/>
    <property type="match status" value="1"/>
</dbReference>
<dbReference type="KEGG" id="pswu:SY83_08785"/>
<dbReference type="EC" id="2.7.13.3" evidence="2"/>
<dbReference type="STRING" id="1178515.SY83_08785"/>
<gene>
    <name evidence="11" type="ORF">SY83_08785</name>
</gene>
<organism evidence="11 12">
    <name type="scientific">Paenibacillus swuensis</name>
    <dbReference type="NCBI Taxonomy" id="1178515"/>
    <lineage>
        <taxon>Bacteria</taxon>
        <taxon>Bacillati</taxon>
        <taxon>Bacillota</taxon>
        <taxon>Bacilli</taxon>
        <taxon>Bacillales</taxon>
        <taxon>Paenibacillaceae</taxon>
        <taxon>Paenibacillus</taxon>
    </lineage>
</organism>
<evidence type="ECO:0000256" key="6">
    <source>
        <dbReference type="ARBA" id="ARBA00022777"/>
    </source>
</evidence>